<feature type="transmembrane region" description="Helical" evidence="11">
    <location>
        <begin position="573"/>
        <end position="593"/>
    </location>
</feature>
<dbReference type="EMBL" id="CDPU01000016">
    <property type="protein sequence ID" value="CEO49817.1"/>
    <property type="molecule type" value="Genomic_DNA"/>
</dbReference>
<feature type="compositionally biased region" description="Polar residues" evidence="10">
    <location>
        <begin position="21"/>
        <end position="30"/>
    </location>
</feature>
<dbReference type="GO" id="GO:0005886">
    <property type="term" value="C:plasma membrane"/>
    <property type="evidence" value="ECO:0007669"/>
    <property type="project" value="TreeGrafter"/>
</dbReference>
<protein>
    <recommendedName>
        <fullName evidence="8">Efflux pump dotC</fullName>
    </recommendedName>
    <alternativeName>
        <fullName evidence="9">Dothistromin biosynthesis protein C</fullName>
    </alternativeName>
</protein>
<evidence type="ECO:0000256" key="7">
    <source>
        <dbReference type="ARBA" id="ARBA00057269"/>
    </source>
</evidence>
<dbReference type="PRINTS" id="PR01036">
    <property type="entry name" value="TCRTETB"/>
</dbReference>
<feature type="transmembrane region" description="Helical" evidence="11">
    <location>
        <begin position="170"/>
        <end position="193"/>
    </location>
</feature>
<evidence type="ECO:0000256" key="6">
    <source>
        <dbReference type="ARBA" id="ARBA00023136"/>
    </source>
</evidence>
<feature type="compositionally biased region" description="Basic and acidic residues" evidence="10">
    <location>
        <begin position="61"/>
        <end position="70"/>
    </location>
</feature>
<feature type="region of interest" description="Disordered" evidence="10">
    <location>
        <begin position="1"/>
        <end position="94"/>
    </location>
</feature>
<evidence type="ECO:0000256" key="2">
    <source>
        <dbReference type="ARBA" id="ARBA00007520"/>
    </source>
</evidence>
<feature type="transmembrane region" description="Helical" evidence="11">
    <location>
        <begin position="199"/>
        <end position="220"/>
    </location>
</feature>
<dbReference type="FunFam" id="1.20.1250.20:FF:000196">
    <property type="entry name" value="MFS toxin efflux pump (AflT)"/>
    <property type="match status" value="1"/>
</dbReference>
<evidence type="ECO:0000256" key="11">
    <source>
        <dbReference type="SAM" id="Phobius"/>
    </source>
</evidence>
<dbReference type="AlphaFoldDB" id="A0A0B7K2S0"/>
<organism evidence="13">
    <name type="scientific">Bionectria ochroleuca</name>
    <name type="common">Gliocladium roseum</name>
    <dbReference type="NCBI Taxonomy" id="29856"/>
    <lineage>
        <taxon>Eukaryota</taxon>
        <taxon>Fungi</taxon>
        <taxon>Dikarya</taxon>
        <taxon>Ascomycota</taxon>
        <taxon>Pezizomycotina</taxon>
        <taxon>Sordariomycetes</taxon>
        <taxon>Hypocreomycetidae</taxon>
        <taxon>Hypocreales</taxon>
        <taxon>Bionectriaceae</taxon>
        <taxon>Clonostachys</taxon>
    </lineage>
</organism>
<feature type="transmembrane region" description="Helical" evidence="11">
    <location>
        <begin position="458"/>
        <end position="480"/>
    </location>
</feature>
<dbReference type="InterPro" id="IPR020846">
    <property type="entry name" value="MFS_dom"/>
</dbReference>
<comment type="similarity">
    <text evidence="2">Belongs to the major facilitator superfamily. TCR/Tet family.</text>
</comment>
<keyword evidence="6 11" id="KW-0472">Membrane</keyword>
<comment type="function">
    <text evidence="7">Efflux pump; part of the gene cluster that mediates the biosynthesis of dothistromin (DOTH), a polyketide toxin very similar in structure to the aflatoxin precursor, versicolorin B. One function of dotC may be to transport early-stage dothistromin biosynthetic intermediates from the cytoplasm into vacuoles, thereby affecting the rate of dothistromin production.</text>
</comment>
<sequence>MFGSHPARSPDQETSMDDSKTPSASVSVTTGGLKDESDVLDTQTPATRATDKETYSPAHESQPEHQHEHLPSAAGDPEAQIPANDQAQSPEAPEASRSKLENFLIIMSLCLALFLAALDATIVTTAIPTISAHFNSSLGYIWVGSGYLLGNAAFVPMWGKISDIFGRKGVLLGAGVVFWVGSLLCGLSTSMGMLIGSRVIQGIGGGGLIVLPNICISDLFSMRNRGMYFGILGMVWAVSSSLGPILGGVFTSKVSWRWCFYINLPISGVALITLFFILKLHNPRTPLKQGLAAIDWIGSVLIIGGTVMFLLGLEFGGVSYPWQSPTVLCLLIFGVVTVGIFLIHEAKFATYPVTPLRLFVHRNSVAAYSLAFCHAFAFMGSNYWLPLYFQAILKATPILSGVYILPFVVSLSLVSGGVGVMVKKTGKYKLPICVSLLTMVLGYGLFIDLGPRTNWAKIILFQIVAGIGVGPNFQVPLIALQTNIEPRDIGAATSCFAFLRQIGTSTSVVVGGVIFNNEMQKQQAMLQQELGPELAELFSGSKATGNVNLVASLEGHEGDVARGAYWMSMRTMFIVYTCFTALGFLVSLFLVQVNLQKDHKEFKTGLQNLKPNKENSTAQGAEKA</sequence>
<gene>
    <name evidence="13" type="ORF">BN869_000005874_1</name>
</gene>
<dbReference type="PROSITE" id="PS50850">
    <property type="entry name" value="MFS"/>
    <property type="match status" value="1"/>
</dbReference>
<evidence type="ECO:0000256" key="4">
    <source>
        <dbReference type="ARBA" id="ARBA00022692"/>
    </source>
</evidence>
<feature type="transmembrane region" description="Helical" evidence="11">
    <location>
        <begin position="290"/>
        <end position="313"/>
    </location>
</feature>
<reference evidence="13" key="1">
    <citation type="submission" date="2015-01" db="EMBL/GenBank/DDBJ databases">
        <authorList>
            <person name="Durling Mikael"/>
        </authorList>
    </citation>
    <scope>NUCLEOTIDE SEQUENCE</scope>
</reference>
<feature type="transmembrane region" description="Helical" evidence="11">
    <location>
        <begin position="227"/>
        <end position="246"/>
    </location>
</feature>
<comment type="subcellular location">
    <subcellularLocation>
        <location evidence="1">Vacuole membrane</location>
        <topology evidence="1">Multi-pass membrane protein</topology>
    </subcellularLocation>
</comment>
<feature type="domain" description="Major facilitator superfamily (MFS) profile" evidence="12">
    <location>
        <begin position="105"/>
        <end position="595"/>
    </location>
</feature>
<evidence type="ECO:0000259" key="12">
    <source>
        <dbReference type="PROSITE" id="PS50850"/>
    </source>
</evidence>
<dbReference type="PANTHER" id="PTHR23501:SF102">
    <property type="entry name" value="DRUG TRANSPORTER, PUTATIVE (AFU_ORTHOLOGUE AFUA_3G08530)-RELATED"/>
    <property type="match status" value="1"/>
</dbReference>
<dbReference type="SUPFAM" id="SSF103473">
    <property type="entry name" value="MFS general substrate transporter"/>
    <property type="match status" value="2"/>
</dbReference>
<feature type="transmembrane region" description="Helical" evidence="11">
    <location>
        <begin position="365"/>
        <end position="385"/>
    </location>
</feature>
<proteinExistence type="inferred from homology"/>
<dbReference type="InterPro" id="IPR036259">
    <property type="entry name" value="MFS_trans_sf"/>
</dbReference>
<keyword evidence="4 11" id="KW-0812">Transmembrane</keyword>
<dbReference type="Gene3D" id="1.20.1250.20">
    <property type="entry name" value="MFS general substrate transporter like domains"/>
    <property type="match status" value="1"/>
</dbReference>
<evidence type="ECO:0000313" key="13">
    <source>
        <dbReference type="EMBL" id="CEO49817.1"/>
    </source>
</evidence>
<feature type="transmembrane region" description="Helical" evidence="11">
    <location>
        <begin position="325"/>
        <end position="344"/>
    </location>
</feature>
<feature type="transmembrane region" description="Helical" evidence="11">
    <location>
        <begin position="139"/>
        <end position="158"/>
    </location>
</feature>
<dbReference type="PANTHER" id="PTHR23501">
    <property type="entry name" value="MAJOR FACILITATOR SUPERFAMILY"/>
    <property type="match status" value="1"/>
</dbReference>
<evidence type="ECO:0000256" key="1">
    <source>
        <dbReference type="ARBA" id="ARBA00004128"/>
    </source>
</evidence>
<dbReference type="InterPro" id="IPR011701">
    <property type="entry name" value="MFS"/>
</dbReference>
<name>A0A0B7K2S0_BIOOC</name>
<dbReference type="FunFam" id="1.20.1720.10:FF:000014">
    <property type="entry name" value="MFS drug transporter, putative"/>
    <property type="match status" value="1"/>
</dbReference>
<evidence type="ECO:0000256" key="10">
    <source>
        <dbReference type="SAM" id="MobiDB-lite"/>
    </source>
</evidence>
<feature type="transmembrane region" description="Helical" evidence="11">
    <location>
        <begin position="258"/>
        <end position="278"/>
    </location>
</feature>
<dbReference type="Pfam" id="PF07690">
    <property type="entry name" value="MFS_1"/>
    <property type="match status" value="1"/>
</dbReference>
<evidence type="ECO:0000256" key="9">
    <source>
        <dbReference type="ARBA" id="ARBA00083178"/>
    </source>
</evidence>
<dbReference type="GO" id="GO:0022857">
    <property type="term" value="F:transmembrane transporter activity"/>
    <property type="evidence" value="ECO:0007669"/>
    <property type="project" value="InterPro"/>
</dbReference>
<accession>A0A0B7K2S0</accession>
<evidence type="ECO:0000256" key="3">
    <source>
        <dbReference type="ARBA" id="ARBA00022448"/>
    </source>
</evidence>
<feature type="transmembrane region" description="Helical" evidence="11">
    <location>
        <begin position="397"/>
        <end position="421"/>
    </location>
</feature>
<keyword evidence="3" id="KW-0813">Transport</keyword>
<evidence type="ECO:0000256" key="5">
    <source>
        <dbReference type="ARBA" id="ARBA00022989"/>
    </source>
</evidence>
<dbReference type="Gene3D" id="1.20.1720.10">
    <property type="entry name" value="Multidrug resistance protein D"/>
    <property type="match status" value="1"/>
</dbReference>
<dbReference type="CDD" id="cd17502">
    <property type="entry name" value="MFS_Azr1_MDR_like"/>
    <property type="match status" value="1"/>
</dbReference>
<feature type="transmembrane region" description="Helical" evidence="11">
    <location>
        <begin position="103"/>
        <end position="127"/>
    </location>
</feature>
<keyword evidence="5 11" id="KW-1133">Transmembrane helix</keyword>
<dbReference type="GO" id="GO:0005774">
    <property type="term" value="C:vacuolar membrane"/>
    <property type="evidence" value="ECO:0007669"/>
    <property type="project" value="UniProtKB-SubCell"/>
</dbReference>
<evidence type="ECO:0000256" key="8">
    <source>
        <dbReference type="ARBA" id="ARBA00069956"/>
    </source>
</evidence>
<feature type="transmembrane region" description="Helical" evidence="11">
    <location>
        <begin position="428"/>
        <end position="446"/>
    </location>
</feature>